<keyword evidence="4" id="KW-1185">Reference proteome</keyword>
<protein>
    <recommendedName>
        <fullName evidence="5">Type IV pilus assembly protein PilO</fullName>
    </recommendedName>
</protein>
<gene>
    <name evidence="3" type="ORF">ATL42_0957</name>
</gene>
<dbReference type="InterPro" id="IPR014717">
    <property type="entry name" value="Transl_elong_EF1B/ribsomal_bS6"/>
</dbReference>
<organism evidence="3 4">
    <name type="scientific">Sanguibacter antarcticus</name>
    <dbReference type="NCBI Taxonomy" id="372484"/>
    <lineage>
        <taxon>Bacteria</taxon>
        <taxon>Bacillati</taxon>
        <taxon>Actinomycetota</taxon>
        <taxon>Actinomycetes</taxon>
        <taxon>Micrococcales</taxon>
        <taxon>Sanguibacteraceae</taxon>
        <taxon>Sanguibacter</taxon>
    </lineage>
</organism>
<evidence type="ECO:0000313" key="3">
    <source>
        <dbReference type="EMBL" id="PFG33097.1"/>
    </source>
</evidence>
<evidence type="ECO:0000256" key="1">
    <source>
        <dbReference type="SAM" id="Coils"/>
    </source>
</evidence>
<feature type="region of interest" description="Disordered" evidence="2">
    <location>
        <begin position="218"/>
        <end position="238"/>
    </location>
</feature>
<dbReference type="RefSeq" id="WP_098454357.1">
    <property type="nucleotide sequence ID" value="NZ_PDJG01000001.1"/>
</dbReference>
<name>A0A2A9E231_9MICO</name>
<proteinExistence type="predicted"/>
<accession>A0A2A9E231</accession>
<dbReference type="EMBL" id="PDJG01000001">
    <property type="protein sequence ID" value="PFG33097.1"/>
    <property type="molecule type" value="Genomic_DNA"/>
</dbReference>
<dbReference type="Gene3D" id="3.30.70.60">
    <property type="match status" value="1"/>
</dbReference>
<evidence type="ECO:0000313" key="4">
    <source>
        <dbReference type="Proteomes" id="UP000225548"/>
    </source>
</evidence>
<feature type="coiled-coil region" evidence="1">
    <location>
        <begin position="53"/>
        <end position="80"/>
    </location>
</feature>
<evidence type="ECO:0008006" key="5">
    <source>
        <dbReference type="Google" id="ProtNLM"/>
    </source>
</evidence>
<keyword evidence="1" id="KW-0175">Coiled coil</keyword>
<evidence type="ECO:0000256" key="2">
    <source>
        <dbReference type="SAM" id="MobiDB-lite"/>
    </source>
</evidence>
<comment type="caution">
    <text evidence="3">The sequence shown here is derived from an EMBL/GenBank/DDBJ whole genome shotgun (WGS) entry which is preliminary data.</text>
</comment>
<reference evidence="3 4" key="1">
    <citation type="submission" date="2017-10" db="EMBL/GenBank/DDBJ databases">
        <title>Sequencing the genomes of 1000 actinobacteria strains.</title>
        <authorList>
            <person name="Klenk H.-P."/>
        </authorList>
    </citation>
    <scope>NUCLEOTIDE SEQUENCE [LARGE SCALE GENOMIC DNA]</scope>
    <source>
        <strain evidence="3 4">DSM 18966</strain>
    </source>
</reference>
<dbReference type="Proteomes" id="UP000225548">
    <property type="component" value="Unassembled WGS sequence"/>
</dbReference>
<sequence>MSQIKSSTFILGTVLISLAILAMVWFLGASPALSDASLANDETETIALRNAELRAETAVLADEFERIDELEAELAGLRTQIPGDDEMTAFNRYVDEVATLRGVTVLAVTADPAVQVMPLAETAAAADGTTDAPAVETTEVANLYAVAVNITVLGTYDNAIQFLDDLQRLSSRFYGVQTLNLAGQEAAEASGGKPAIVAGDVEQTISGYLFVMPVDELETTTDEPDATVDAAPEGTEAG</sequence>
<dbReference type="OrthoDB" id="4823950at2"/>
<dbReference type="AlphaFoldDB" id="A0A2A9E231"/>